<keyword evidence="3 4" id="KW-0326">Glycosidase</keyword>
<dbReference type="SMART" id="SM00710">
    <property type="entry name" value="PbH1"/>
    <property type="match status" value="5"/>
</dbReference>
<gene>
    <name evidence="6" type="ORF">SAMN04490355_101451</name>
</gene>
<evidence type="ECO:0000256" key="4">
    <source>
        <dbReference type="RuleBase" id="RU361169"/>
    </source>
</evidence>
<evidence type="ECO:0000256" key="2">
    <source>
        <dbReference type="ARBA" id="ARBA00022801"/>
    </source>
</evidence>
<sequence length="465" mass="52535">MNVKQIPVDGAEIEEQGWRQLQSILSKIIPPIFPNRDFVITEYGAIGDGVTDCTEAFRKVITLANNIGGGRVVVPAGIYLTGPIHFKSNINLHVSKEAIIKFSQELEKYLPMVLNRFEGVELYNYSPLIYSYEAENLAITGEGVLDGNGDKEHWWPWKGKKEYGWQEGQPHQAEDRDILFAMAERNVSVKERRFGSGHYLRPSFIQFYNSKNILIEGVTIKDSPMWQISPVLCENITIDKVKIIGHGPNTDGFDPDSCKNVVIKNCYFDNGDDCIAIKSGRNADGRRINIPCENIVIQNNYMKDGHGGITIGSEISGSVRNVFADNNVMDSLNLDRALRFKTNSVRGGIIENIYFRNTVVKSIGEEILIVDMNYEEGDVGEYTPIIRNIFVENLESYGGKTGFLMSAYKRTPITNVQFKNCTLHNVEIPFVFKNVEQLVFKNVNINGENYDSVRNYLSCINLQTR</sequence>
<feature type="domain" description="Rhamnogalacturonase A/B/Epimerase-like pectate lyase" evidence="5">
    <location>
        <begin position="40"/>
        <end position="92"/>
    </location>
</feature>
<dbReference type="GO" id="GO:0004650">
    <property type="term" value="F:polygalacturonase activity"/>
    <property type="evidence" value="ECO:0007669"/>
    <property type="project" value="InterPro"/>
</dbReference>
<accession>A0A1I4JVD5</accession>
<dbReference type="InterPro" id="IPR012334">
    <property type="entry name" value="Pectin_lyas_fold"/>
</dbReference>
<evidence type="ECO:0000259" key="5">
    <source>
        <dbReference type="Pfam" id="PF12708"/>
    </source>
</evidence>
<dbReference type="InterPro" id="IPR006626">
    <property type="entry name" value="PbH1"/>
</dbReference>
<dbReference type="AlphaFoldDB" id="A0A1I4JVD5"/>
<dbReference type="Pfam" id="PF00295">
    <property type="entry name" value="Glyco_hydro_28"/>
    <property type="match status" value="1"/>
</dbReference>
<comment type="similarity">
    <text evidence="1 4">Belongs to the glycosyl hydrolase 28 family.</text>
</comment>
<keyword evidence="7" id="KW-1185">Reference proteome</keyword>
<dbReference type="STRING" id="1123291.SAMN04490355_101451"/>
<dbReference type="InterPro" id="IPR011050">
    <property type="entry name" value="Pectin_lyase_fold/virulence"/>
</dbReference>
<dbReference type="OrthoDB" id="9795222at2"/>
<dbReference type="PANTHER" id="PTHR31339:SF9">
    <property type="entry name" value="PLASMIN AND FIBRONECTIN-BINDING PROTEIN A"/>
    <property type="match status" value="1"/>
</dbReference>
<reference evidence="7" key="1">
    <citation type="submission" date="2016-10" db="EMBL/GenBank/DDBJ databases">
        <authorList>
            <person name="Varghese N."/>
            <person name="Submissions S."/>
        </authorList>
    </citation>
    <scope>NUCLEOTIDE SEQUENCE [LARGE SCALE GENOMIC DNA]</scope>
    <source>
        <strain evidence="7">DSM 13327</strain>
    </source>
</reference>
<evidence type="ECO:0000313" key="6">
    <source>
        <dbReference type="EMBL" id="SFL70502.1"/>
    </source>
</evidence>
<dbReference type="PROSITE" id="PS00502">
    <property type="entry name" value="POLYGALACTURONASE"/>
    <property type="match status" value="1"/>
</dbReference>
<protein>
    <submittedName>
        <fullName evidence="6">Polygalacturonase</fullName>
    </submittedName>
</protein>
<evidence type="ECO:0000256" key="3">
    <source>
        <dbReference type="ARBA" id="ARBA00023295"/>
    </source>
</evidence>
<proteinExistence type="inferred from homology"/>
<dbReference type="Proteomes" id="UP000199520">
    <property type="component" value="Unassembled WGS sequence"/>
</dbReference>
<dbReference type="InterPro" id="IPR051801">
    <property type="entry name" value="GH28_Enzymes"/>
</dbReference>
<keyword evidence="2 4" id="KW-0378">Hydrolase</keyword>
<dbReference type="Pfam" id="PF12708">
    <property type="entry name" value="Pect-lyase_RHGA_epim"/>
    <property type="match status" value="1"/>
</dbReference>
<name>A0A1I4JVD5_9FIRM</name>
<organism evidence="6 7">
    <name type="scientific">Pelosinus propionicus DSM 13327</name>
    <dbReference type="NCBI Taxonomy" id="1123291"/>
    <lineage>
        <taxon>Bacteria</taxon>
        <taxon>Bacillati</taxon>
        <taxon>Bacillota</taxon>
        <taxon>Negativicutes</taxon>
        <taxon>Selenomonadales</taxon>
        <taxon>Sporomusaceae</taxon>
        <taxon>Pelosinus</taxon>
    </lineage>
</organism>
<dbReference type="SUPFAM" id="SSF51126">
    <property type="entry name" value="Pectin lyase-like"/>
    <property type="match status" value="1"/>
</dbReference>
<dbReference type="Gene3D" id="2.160.20.10">
    <property type="entry name" value="Single-stranded right-handed beta-helix, Pectin lyase-like"/>
    <property type="match status" value="1"/>
</dbReference>
<dbReference type="InterPro" id="IPR024535">
    <property type="entry name" value="RHGA/B-epi-like_pectate_lyase"/>
</dbReference>
<dbReference type="InterPro" id="IPR000743">
    <property type="entry name" value="Glyco_hydro_28"/>
</dbReference>
<dbReference type="PANTHER" id="PTHR31339">
    <property type="entry name" value="PECTIN LYASE-RELATED"/>
    <property type="match status" value="1"/>
</dbReference>
<dbReference type="RefSeq" id="WP_090935817.1">
    <property type="nucleotide sequence ID" value="NZ_FOTS01000014.1"/>
</dbReference>
<dbReference type="GO" id="GO:0005975">
    <property type="term" value="P:carbohydrate metabolic process"/>
    <property type="evidence" value="ECO:0007669"/>
    <property type="project" value="InterPro"/>
</dbReference>
<evidence type="ECO:0000256" key="1">
    <source>
        <dbReference type="ARBA" id="ARBA00008834"/>
    </source>
</evidence>
<dbReference type="EMBL" id="FOTS01000014">
    <property type="protein sequence ID" value="SFL70502.1"/>
    <property type="molecule type" value="Genomic_DNA"/>
</dbReference>
<evidence type="ECO:0000313" key="7">
    <source>
        <dbReference type="Proteomes" id="UP000199520"/>
    </source>
</evidence>